<dbReference type="EnsemblMetazoa" id="HelroT83131">
    <property type="protein sequence ID" value="HelroP83131"/>
    <property type="gene ID" value="HelroG83131"/>
</dbReference>
<dbReference type="GO" id="GO:0005634">
    <property type="term" value="C:nucleus"/>
    <property type="evidence" value="ECO:0000318"/>
    <property type="project" value="GO_Central"/>
</dbReference>
<proteinExistence type="inferred from homology"/>
<dbReference type="GO" id="GO:0000977">
    <property type="term" value="F:RNA polymerase II transcription regulatory region sequence-specific DNA binding"/>
    <property type="evidence" value="ECO:0000318"/>
    <property type="project" value="GO_Central"/>
</dbReference>
<sequence length="239" mass="27654">EEELASKTIQIQSKRFYIDVKQNKRGRFIKMAEVDVSGRKKRLVFSMATASVFRDKLSIFADYYTGLEHPEMDDTGTLKSEFINKDERRFYYLDLKENSRGRYLRVAMTIPLSRQRFQIGIPAQGMIEIRDSLTELLKEFGDYTCDDSSMPGARQLKVDNKMFYFDIGQNKRGTYMRISEVRSNFRTAITIPEKSWVKFRNIVADFSDDLSAPTTATSSNKLDKEVKVKVESPEVIAVN</sequence>
<dbReference type="HOGENOM" id="CLU_057873_1_1_1"/>
<evidence type="ECO:0000256" key="1">
    <source>
        <dbReference type="ARBA" id="ARBA00009251"/>
    </source>
</evidence>
<keyword evidence="5" id="KW-1185">Reference proteome</keyword>
<dbReference type="OMA" id="HIAVFWI"/>
<reference evidence="3 5" key="2">
    <citation type="journal article" date="2013" name="Nature">
        <title>Insights into bilaterian evolution from three spiralian genomes.</title>
        <authorList>
            <person name="Simakov O."/>
            <person name="Marletaz F."/>
            <person name="Cho S.J."/>
            <person name="Edsinger-Gonzales E."/>
            <person name="Havlak P."/>
            <person name="Hellsten U."/>
            <person name="Kuo D.H."/>
            <person name="Larsson T."/>
            <person name="Lv J."/>
            <person name="Arendt D."/>
            <person name="Savage R."/>
            <person name="Osoegawa K."/>
            <person name="de Jong P."/>
            <person name="Grimwood J."/>
            <person name="Chapman J.A."/>
            <person name="Shapiro H."/>
            <person name="Aerts A."/>
            <person name="Otillar R.P."/>
            <person name="Terry A.Y."/>
            <person name="Boore J.L."/>
            <person name="Grigoriev I.V."/>
            <person name="Lindberg D.R."/>
            <person name="Seaver E.C."/>
            <person name="Weisblat D.A."/>
            <person name="Putnam N.H."/>
            <person name="Rokhsar D.S."/>
        </authorList>
    </citation>
    <scope>NUCLEOTIDE SEQUENCE</scope>
</reference>
<dbReference type="PANTHER" id="PTHR12611">
    <property type="entry name" value="PUR-TRANSCRIPTIONAL ACTIVATOR"/>
    <property type="match status" value="1"/>
</dbReference>
<dbReference type="GO" id="GO:0006357">
    <property type="term" value="P:regulation of transcription by RNA polymerase II"/>
    <property type="evidence" value="ECO:0000318"/>
    <property type="project" value="GO_Central"/>
</dbReference>
<dbReference type="EMBL" id="KB096945">
    <property type="protein sequence ID" value="ESO00362.1"/>
    <property type="molecule type" value="Genomic_DNA"/>
</dbReference>
<dbReference type="RefSeq" id="XP_009021412.1">
    <property type="nucleotide sequence ID" value="XM_009023164.1"/>
</dbReference>
<evidence type="ECO:0008006" key="6">
    <source>
        <dbReference type="Google" id="ProtNLM"/>
    </source>
</evidence>
<evidence type="ECO:0000256" key="2">
    <source>
        <dbReference type="ARBA" id="ARBA00023125"/>
    </source>
</evidence>
<accession>T1G507</accession>
<dbReference type="InterPro" id="IPR006628">
    <property type="entry name" value="PUR-bd_fam"/>
</dbReference>
<evidence type="ECO:0000313" key="5">
    <source>
        <dbReference type="Proteomes" id="UP000015101"/>
    </source>
</evidence>
<dbReference type="Gene3D" id="3.30.2450.30">
    <property type="match status" value="1"/>
</dbReference>
<dbReference type="PANTHER" id="PTHR12611:SF0">
    <property type="entry name" value="PURINE-RICH BINDING PROTEIN-ALPHA, ISOFORM B"/>
    <property type="match status" value="1"/>
</dbReference>
<protein>
    <recommendedName>
        <fullName evidence="6">Transcriptional activator protein Pur-alpha</fullName>
    </recommendedName>
</protein>
<dbReference type="FunFam" id="3.30.2450.30:FF:000001">
    <property type="entry name" value="Purine-rich element binding protein A"/>
    <property type="match status" value="1"/>
</dbReference>
<reference evidence="4" key="3">
    <citation type="submission" date="2015-06" db="UniProtKB">
        <authorList>
            <consortium name="EnsemblMetazoa"/>
        </authorList>
    </citation>
    <scope>IDENTIFICATION</scope>
</reference>
<gene>
    <name evidence="4" type="primary">20216155</name>
    <name evidence="3" type="ORF">HELRODRAFT_83131</name>
</gene>
<dbReference type="GO" id="GO:0032422">
    <property type="term" value="F:purine-rich negative regulatory element binding"/>
    <property type="evidence" value="ECO:0000318"/>
    <property type="project" value="GO_Central"/>
</dbReference>
<dbReference type="GO" id="GO:0000981">
    <property type="term" value="F:DNA-binding transcription factor activity, RNA polymerase II-specific"/>
    <property type="evidence" value="ECO:0000318"/>
    <property type="project" value="GO_Central"/>
</dbReference>
<dbReference type="Pfam" id="PF04845">
    <property type="entry name" value="PurA"/>
    <property type="match status" value="1"/>
</dbReference>
<organism evidence="4 5">
    <name type="scientific">Helobdella robusta</name>
    <name type="common">Californian leech</name>
    <dbReference type="NCBI Taxonomy" id="6412"/>
    <lineage>
        <taxon>Eukaryota</taxon>
        <taxon>Metazoa</taxon>
        <taxon>Spiralia</taxon>
        <taxon>Lophotrochozoa</taxon>
        <taxon>Annelida</taxon>
        <taxon>Clitellata</taxon>
        <taxon>Hirudinea</taxon>
        <taxon>Rhynchobdellida</taxon>
        <taxon>Glossiphoniidae</taxon>
        <taxon>Helobdella</taxon>
    </lineage>
</organism>
<reference evidence="5" key="1">
    <citation type="submission" date="2012-12" db="EMBL/GenBank/DDBJ databases">
        <authorList>
            <person name="Hellsten U."/>
            <person name="Grimwood J."/>
            <person name="Chapman J.A."/>
            <person name="Shapiro H."/>
            <person name="Aerts A."/>
            <person name="Otillar R.P."/>
            <person name="Terry A.Y."/>
            <person name="Boore J.L."/>
            <person name="Simakov O."/>
            <person name="Marletaz F."/>
            <person name="Cho S.-J."/>
            <person name="Edsinger-Gonzales E."/>
            <person name="Havlak P."/>
            <person name="Kuo D.-H."/>
            <person name="Larsson T."/>
            <person name="Lv J."/>
            <person name="Arendt D."/>
            <person name="Savage R."/>
            <person name="Osoegawa K."/>
            <person name="de Jong P."/>
            <person name="Lindberg D.R."/>
            <person name="Seaver E.C."/>
            <person name="Weisblat D.A."/>
            <person name="Putnam N.H."/>
            <person name="Grigoriev I.V."/>
            <person name="Rokhsar D.S."/>
        </authorList>
    </citation>
    <scope>NUCLEOTIDE SEQUENCE</scope>
</reference>
<dbReference type="CTD" id="20216155"/>
<dbReference type="GeneID" id="20216155"/>
<dbReference type="EMBL" id="AMQM01005424">
    <property type="status" value="NOT_ANNOTATED_CDS"/>
    <property type="molecule type" value="Genomic_DNA"/>
</dbReference>
<name>T1G507_HELRO</name>
<dbReference type="Proteomes" id="UP000015101">
    <property type="component" value="Unassembled WGS sequence"/>
</dbReference>
<comment type="similarity">
    <text evidence="1">Belongs to the PUR DNA-binding protein family.</text>
</comment>
<dbReference type="InParanoid" id="T1G507"/>
<dbReference type="eggNOG" id="KOG3074">
    <property type="taxonomic scope" value="Eukaryota"/>
</dbReference>
<dbReference type="KEGG" id="hro:HELRODRAFT_83131"/>
<dbReference type="AlphaFoldDB" id="T1G507"/>
<dbReference type="OrthoDB" id="523901at2759"/>
<evidence type="ECO:0000313" key="3">
    <source>
        <dbReference type="EMBL" id="ESO00362.1"/>
    </source>
</evidence>
<dbReference type="Gene3D" id="3.10.450.700">
    <property type="match status" value="1"/>
</dbReference>
<keyword evidence="2" id="KW-0238">DNA-binding</keyword>
<evidence type="ECO:0000313" key="4">
    <source>
        <dbReference type="EnsemblMetazoa" id="HelroP83131"/>
    </source>
</evidence>
<dbReference type="SMART" id="SM00712">
    <property type="entry name" value="PUR"/>
    <property type="match status" value="3"/>
</dbReference>